<gene>
    <name evidence="2" type="ORF">PMF13cell1_00105</name>
</gene>
<accession>A0A4P6LS18</accession>
<dbReference type="EMBL" id="CP035945">
    <property type="protein sequence ID" value="QBE94612.1"/>
    <property type="molecule type" value="Genomic_DNA"/>
</dbReference>
<dbReference type="InterPro" id="IPR046113">
    <property type="entry name" value="DUF6050"/>
</dbReference>
<keyword evidence="1" id="KW-0812">Transmembrane</keyword>
<dbReference type="KEGG" id="bpro:PMF13cell1_00105"/>
<evidence type="ECO:0000313" key="2">
    <source>
        <dbReference type="EMBL" id="QBE94612.1"/>
    </source>
</evidence>
<feature type="transmembrane region" description="Helical" evidence="1">
    <location>
        <begin position="7"/>
        <end position="27"/>
    </location>
</feature>
<feature type="transmembrane region" description="Helical" evidence="1">
    <location>
        <begin position="65"/>
        <end position="97"/>
    </location>
</feature>
<dbReference type="Proteomes" id="UP000289794">
    <property type="component" value="Chromosome"/>
</dbReference>
<evidence type="ECO:0000256" key="1">
    <source>
        <dbReference type="SAM" id="Phobius"/>
    </source>
</evidence>
<organism evidence="2 3">
    <name type="scientific">Blautia producta</name>
    <dbReference type="NCBI Taxonomy" id="33035"/>
    <lineage>
        <taxon>Bacteria</taxon>
        <taxon>Bacillati</taxon>
        <taxon>Bacillota</taxon>
        <taxon>Clostridia</taxon>
        <taxon>Lachnospirales</taxon>
        <taxon>Lachnospiraceae</taxon>
        <taxon>Blautia</taxon>
    </lineage>
</organism>
<dbReference type="Pfam" id="PF19517">
    <property type="entry name" value="DUF6050"/>
    <property type="match status" value="1"/>
</dbReference>
<feature type="transmembrane region" description="Helical" evidence="1">
    <location>
        <begin position="33"/>
        <end position="53"/>
    </location>
</feature>
<keyword evidence="1" id="KW-1133">Transmembrane helix</keyword>
<proteinExistence type="predicted"/>
<dbReference type="AlphaFoldDB" id="A0A4P6LS18"/>
<reference evidence="2 3" key="1">
    <citation type="submission" date="2019-01" db="EMBL/GenBank/DDBJ databases">
        <title>PMF-metabolizing Aryl O-demethylase.</title>
        <authorList>
            <person name="Kim M."/>
        </authorList>
    </citation>
    <scope>NUCLEOTIDE SEQUENCE [LARGE SCALE GENOMIC DNA]</scope>
    <source>
        <strain evidence="2 3">PMF1</strain>
    </source>
</reference>
<dbReference type="RefSeq" id="WP_118635378.1">
    <property type="nucleotide sequence ID" value="NZ_CP035945.1"/>
</dbReference>
<keyword evidence="1" id="KW-0472">Membrane</keyword>
<protein>
    <submittedName>
        <fullName evidence="2">Uncharacterized protein</fullName>
    </submittedName>
</protein>
<name>A0A4P6LS18_9FIRM</name>
<evidence type="ECO:0000313" key="3">
    <source>
        <dbReference type="Proteomes" id="UP000289794"/>
    </source>
</evidence>
<sequence>MKLLTKSILPIAAILLIALLGQYIYIVDGQIDLFRLCMVFGVPFGIPYMLFVLPIGGSISRGIGILALNAIVGAMSGCVIAAIVLIRAVAYLMAAIIRVARKAKV</sequence>